<geneLocation type="plasmid" evidence="1 2">
    <name>punmamed1</name>
</geneLocation>
<evidence type="ECO:0000313" key="1">
    <source>
        <dbReference type="EMBL" id="WND24141.1"/>
    </source>
</evidence>
<evidence type="ECO:0000313" key="2">
    <source>
        <dbReference type="Proteomes" id="UP001249394"/>
    </source>
</evidence>
<reference evidence="1 2" key="1">
    <citation type="submission" date="2023-09" db="EMBL/GenBank/DDBJ databases">
        <title>The genome sequence of Streptomyces anthocyanicus.</title>
        <authorList>
            <person name="Mo P."/>
        </authorList>
    </citation>
    <scope>NUCLEOTIDE SEQUENCE [LARGE SCALE GENOMIC DNA]</scope>
    <source>
        <strain evidence="1 2">JCM 4387</strain>
        <plasmid evidence="1 2">punmamed1</plasmid>
    </source>
</reference>
<name>A0ABY9UV54_STRVL</name>
<keyword evidence="2" id="KW-1185">Reference proteome</keyword>
<keyword evidence="1" id="KW-0614">Plasmid</keyword>
<dbReference type="Proteomes" id="UP001249394">
    <property type="component" value="Plasmid punmamed1"/>
</dbReference>
<sequence length="195" mass="21484">MPRSRRLDPAVVRARLTVLSDRLHRNEADADLAETVDAILAPRGWELLKKPAKPTTAEPNVALWMNKSIKEYLEAKARQEAKDEAEETGQPAKDAATILAAVVNEGWEKFLSGEFKPQKPLRSARGSATPKMNLNVRPKESLGQQVQAVCPAKSKELGWEVTPGLVAMAWLYSEYGITDDDQLGVTSPEIPVLDD</sequence>
<dbReference type="EMBL" id="CP134214">
    <property type="protein sequence ID" value="WND24141.1"/>
    <property type="molecule type" value="Genomic_DNA"/>
</dbReference>
<proteinExistence type="predicted"/>
<organism evidence="1 2">
    <name type="scientific">Streptomyces violaceus</name>
    <name type="common">Streptomyces venezuelae</name>
    <dbReference type="NCBI Taxonomy" id="1936"/>
    <lineage>
        <taxon>Bacteria</taxon>
        <taxon>Bacillati</taxon>
        <taxon>Actinomycetota</taxon>
        <taxon>Actinomycetes</taxon>
        <taxon>Kitasatosporales</taxon>
        <taxon>Streptomycetaceae</taxon>
        <taxon>Streptomyces</taxon>
    </lineage>
</organism>
<gene>
    <name evidence="1" type="ORF">RI060_43250</name>
</gene>
<protein>
    <submittedName>
        <fullName evidence="1">Uncharacterized protein</fullName>
    </submittedName>
</protein>
<accession>A0ABY9UV54</accession>